<reference evidence="1 2" key="1">
    <citation type="submission" date="2018-05" db="EMBL/GenBank/DDBJ databases">
        <title>Whole genome sequencing of Paracoccus thiocyanatus SST.</title>
        <authorList>
            <person name="Ghosh W."/>
            <person name="Rameez M.J."/>
            <person name="Roy C."/>
        </authorList>
    </citation>
    <scope>NUCLEOTIDE SEQUENCE [LARGE SCALE GENOMIC DNA]</scope>
    <source>
        <strain evidence="1 2">SST</strain>
    </source>
</reference>
<name>A0A3D8PEG0_9RHOB</name>
<sequence>MSIHDVPDAELRRGHVACTILCQMDFATNPQRWWLGYGDLTTGGVTYRGTGDVIQISSMSLTYGTSAGMITFTIPAASPEMIARCDNQAAEVNNRSCRLFYQLFSMQEAGEGGGHRGRLIGSPISVFTGRMRDMRSTSSHVERTIELEAYGRMSWQGKPPHGRWTPADQKARFPGDKGLDLTPSLKDRSVVWVPAG</sequence>
<dbReference type="Proteomes" id="UP000256679">
    <property type="component" value="Unassembled WGS sequence"/>
</dbReference>
<evidence type="ECO:0000313" key="2">
    <source>
        <dbReference type="Proteomes" id="UP000256679"/>
    </source>
</evidence>
<accession>A0A3D8PEG0</accession>
<protein>
    <submittedName>
        <fullName evidence="1">Uncharacterized protein</fullName>
    </submittedName>
</protein>
<dbReference type="EMBL" id="QFCQ01000008">
    <property type="protein sequence ID" value="RDW14436.1"/>
    <property type="molecule type" value="Genomic_DNA"/>
</dbReference>
<dbReference type="AlphaFoldDB" id="A0A3D8PEG0"/>
<dbReference type="RefSeq" id="WP_115754584.1">
    <property type="nucleotide sequence ID" value="NZ_QFCQ01000008.1"/>
</dbReference>
<proteinExistence type="predicted"/>
<keyword evidence="2" id="KW-1185">Reference proteome</keyword>
<evidence type="ECO:0000313" key="1">
    <source>
        <dbReference type="EMBL" id="RDW14436.1"/>
    </source>
</evidence>
<gene>
    <name evidence="1" type="ORF">DIE28_02725</name>
</gene>
<organism evidence="1 2">
    <name type="scientific">Paracoccus thiocyanatus</name>
    <dbReference type="NCBI Taxonomy" id="34006"/>
    <lineage>
        <taxon>Bacteria</taxon>
        <taxon>Pseudomonadati</taxon>
        <taxon>Pseudomonadota</taxon>
        <taxon>Alphaproteobacteria</taxon>
        <taxon>Rhodobacterales</taxon>
        <taxon>Paracoccaceae</taxon>
        <taxon>Paracoccus</taxon>
    </lineage>
</organism>
<comment type="caution">
    <text evidence="1">The sequence shown here is derived from an EMBL/GenBank/DDBJ whole genome shotgun (WGS) entry which is preliminary data.</text>
</comment>